<dbReference type="PIRSF" id="PIRSF007663">
    <property type="entry name" value="UCP007663"/>
    <property type="match status" value="1"/>
</dbReference>
<evidence type="ECO:0000313" key="6">
    <source>
        <dbReference type="Proteomes" id="UP001319870"/>
    </source>
</evidence>
<feature type="domain" description="Glycosyl hydrolase family 95 N-terminal" evidence="2">
    <location>
        <begin position="24"/>
        <end position="280"/>
    </location>
</feature>
<dbReference type="InterPro" id="IPR012341">
    <property type="entry name" value="6hp_glycosidase-like_sf"/>
</dbReference>
<comment type="caution">
    <text evidence="5">The sequence shown here is derived from an EMBL/GenBank/DDBJ whole genome shotgun (WGS) entry which is preliminary data.</text>
</comment>
<dbReference type="PANTHER" id="PTHR31084">
    <property type="entry name" value="ALPHA-L-FUCOSIDASE 2"/>
    <property type="match status" value="1"/>
</dbReference>
<evidence type="ECO:0000313" key="5">
    <source>
        <dbReference type="EMBL" id="MCA5892939.1"/>
    </source>
</evidence>
<feature type="region of interest" description="Disordered" evidence="1">
    <location>
        <begin position="787"/>
        <end position="810"/>
    </location>
</feature>
<protein>
    <submittedName>
        <fullName evidence="5">Glycoside hydrolase family 95 protein</fullName>
    </submittedName>
</protein>
<dbReference type="GO" id="GO:0016787">
    <property type="term" value="F:hydrolase activity"/>
    <property type="evidence" value="ECO:0007669"/>
    <property type="project" value="UniProtKB-KW"/>
</dbReference>
<dbReference type="SUPFAM" id="SSF48208">
    <property type="entry name" value="Six-hairpin glycosidases"/>
    <property type="match status" value="1"/>
</dbReference>
<dbReference type="Pfam" id="PF14498">
    <property type="entry name" value="Glyco_hyd_65N_2"/>
    <property type="match status" value="1"/>
</dbReference>
<dbReference type="RefSeq" id="WP_225564698.1">
    <property type="nucleotide sequence ID" value="NZ_JAIXCQ010000003.1"/>
</dbReference>
<dbReference type="InterPro" id="IPR027414">
    <property type="entry name" value="GH95_N_dom"/>
</dbReference>
<dbReference type="InterPro" id="IPR016518">
    <property type="entry name" value="Alpha-L-fucosidase"/>
</dbReference>
<gene>
    <name evidence="5" type="ORF">LEP48_06165</name>
</gene>
<dbReference type="EMBL" id="JAIXCQ010000003">
    <property type="protein sequence ID" value="MCA5892939.1"/>
    <property type="molecule type" value="Genomic_DNA"/>
</dbReference>
<dbReference type="InterPro" id="IPR008928">
    <property type="entry name" value="6-hairpin_glycosidase_sf"/>
</dbReference>
<organism evidence="5 6">
    <name type="scientific">Isoptericola luteus</name>
    <dbReference type="NCBI Taxonomy" id="2879484"/>
    <lineage>
        <taxon>Bacteria</taxon>
        <taxon>Bacillati</taxon>
        <taxon>Actinomycetota</taxon>
        <taxon>Actinomycetes</taxon>
        <taxon>Micrococcales</taxon>
        <taxon>Promicromonosporaceae</taxon>
        <taxon>Isoptericola</taxon>
    </lineage>
</organism>
<accession>A0ABS7ZGF5</accession>
<proteinExistence type="predicted"/>
<evidence type="ECO:0000259" key="4">
    <source>
        <dbReference type="Pfam" id="PF22124"/>
    </source>
</evidence>
<keyword evidence="6" id="KW-1185">Reference proteome</keyword>
<feature type="domain" description="Alpha fucosidase A-like C-terminal" evidence="3">
    <location>
        <begin position="730"/>
        <end position="779"/>
    </location>
</feature>
<reference evidence="5 6" key="1">
    <citation type="submission" date="2021-09" db="EMBL/GenBank/DDBJ databases">
        <title>Isoptericola luteus sp. nov., a novel bacterium isolated from Harbin, the capital city of Heilongjiang province.</title>
        <authorList>
            <person name="Li J."/>
        </authorList>
    </citation>
    <scope>NUCLEOTIDE SEQUENCE [LARGE SCALE GENOMIC DNA]</scope>
    <source>
        <strain evidence="5 6">NEAU-Y5</strain>
    </source>
</reference>
<evidence type="ECO:0000259" key="3">
    <source>
        <dbReference type="Pfam" id="PF21307"/>
    </source>
</evidence>
<feature type="domain" description="Glycosyl hydrolase family 95 catalytic" evidence="4">
    <location>
        <begin position="317"/>
        <end position="728"/>
    </location>
</feature>
<dbReference type="Proteomes" id="UP001319870">
    <property type="component" value="Unassembled WGS sequence"/>
</dbReference>
<evidence type="ECO:0000256" key="1">
    <source>
        <dbReference type="SAM" id="MobiDB-lite"/>
    </source>
</evidence>
<dbReference type="PANTHER" id="PTHR31084:SF0">
    <property type="entry name" value="ALPHA-L-FUCOSIDASE 2"/>
    <property type="match status" value="1"/>
</dbReference>
<sequence>MTASSRVAPVVPILPPAHDPATVLWYRGEATSFVESLPVGNGLQGATVRGLVAGERLQVNEGSAWSGPAAHDAPDLSASDGPRLLARARAALDAGDVRAAEDLLRGFQSPHSQAYLPFAVVDVEVRPPGAQHGPAAEPVPGAPHRWLDLATATAGHRYRLGATTVGHRTYASYPARVLVHEVAADAPVDVDVALGPDRLREVGRDAWEADGAAVLDLSLTLPGDVAPGHEDTDEHVRYDACSRAGAARLAVVSDGAVSVDGTLVRVRGARQVRLVLATGTVLAPAPGRPDHANAAATSADLRALLAARVDAALDAPDLLGAHVADHAALFDRAALDLTPSDAGAGHALPTDERVAAHDAGAADPSLVALLFHHGRYLLVASSRPGGFPANLQGIWNEELPAPWSGNYTTNINTEMNYWPALPTGLDECLDPLLDLLDTLAVTGRAAAGLYGARGWAVHHNTDPWGHPYAVGAGTGDASWACWPMGGVWLTRAVADHLAFTGDTGRARRSWPVVEGACLFALDWVRRDPHGRASTAPSTSPENRFVAPDGAPAAVTESSTMDVALLRDLARTARALRDRLGAPAPWLAELEDAVAALPDPAVGARGELLEWARDLPEAEPEHRHTSHLVGLYPLGLWDTETMGHLAAAARRTLELRGPESTGWALAWRLSLWARLHDGAAAQRVLRLALRVAAGGGGHRGGVYPNLFSAHPPFQVDGNLGATAGIAELLVQSHGGTVDLLPALPPDWPAGSVRGLRARGGVTVDVVWADGRLVEAALTADGTVAEGGAEDARAGAGKGGAESAGEGRAAVRTRVRWPGGEVEVRLDAGRRVVVAPDRARPST</sequence>
<dbReference type="InterPro" id="IPR054363">
    <property type="entry name" value="GH95_cat"/>
</dbReference>
<dbReference type="InterPro" id="IPR049053">
    <property type="entry name" value="AFCA-like_C"/>
</dbReference>
<dbReference type="Gene3D" id="1.50.10.10">
    <property type="match status" value="1"/>
</dbReference>
<evidence type="ECO:0000259" key="2">
    <source>
        <dbReference type="Pfam" id="PF14498"/>
    </source>
</evidence>
<dbReference type="Pfam" id="PF22124">
    <property type="entry name" value="Glyco_hydro_95_cat"/>
    <property type="match status" value="1"/>
</dbReference>
<keyword evidence="5" id="KW-0378">Hydrolase</keyword>
<name>A0ABS7ZGF5_9MICO</name>
<dbReference type="Pfam" id="PF21307">
    <property type="entry name" value="Glyco_hydro_95_C"/>
    <property type="match status" value="1"/>
</dbReference>